<dbReference type="Pfam" id="PF09397">
    <property type="entry name" value="FtsK_gamma"/>
    <property type="match status" value="1"/>
</dbReference>
<sequence length="130" mass="14608">MRQNSMLTPCTQVLPHPTPHCIMLCRMAETIASTENTGFRPSVTLQKFLKNAMTHSPPSTESEDALYQAAKALVLNQRKASVALVQRHLRLGYKTTCRLFERMQAEGVVVPLEGEDRRWVLSEGALQRAD</sequence>
<evidence type="ECO:0000259" key="1">
    <source>
        <dbReference type="SMART" id="SM00843"/>
    </source>
</evidence>
<dbReference type="SMART" id="SM00843">
    <property type="entry name" value="Ftsk_gamma"/>
    <property type="match status" value="1"/>
</dbReference>
<dbReference type="SUPFAM" id="SSF46785">
    <property type="entry name" value="Winged helix' DNA-binding domain"/>
    <property type="match status" value="1"/>
</dbReference>
<feature type="domain" description="FtsK gamma" evidence="1">
    <location>
        <begin position="60"/>
        <end position="125"/>
    </location>
</feature>
<dbReference type="InterPro" id="IPR036388">
    <property type="entry name" value="WH-like_DNA-bd_sf"/>
</dbReference>
<dbReference type="AlphaFoldDB" id="A0A7C4AR29"/>
<protein>
    <recommendedName>
        <fullName evidence="1">FtsK gamma domain-containing protein</fullName>
    </recommendedName>
</protein>
<reference evidence="2" key="1">
    <citation type="journal article" date="2020" name="mSystems">
        <title>Genome- and Community-Level Interaction Insights into Carbon Utilization and Element Cycling Functions of Hydrothermarchaeota in Hydrothermal Sediment.</title>
        <authorList>
            <person name="Zhou Z."/>
            <person name="Liu Y."/>
            <person name="Xu W."/>
            <person name="Pan J."/>
            <person name="Luo Z.H."/>
            <person name="Li M."/>
        </authorList>
    </citation>
    <scope>NUCLEOTIDE SEQUENCE [LARGE SCALE GENOMIC DNA]</scope>
    <source>
        <strain evidence="2">SpSt-769</strain>
    </source>
</reference>
<dbReference type="EMBL" id="DTGT01000116">
    <property type="protein sequence ID" value="HGH60383.1"/>
    <property type="molecule type" value="Genomic_DNA"/>
</dbReference>
<dbReference type="InterPro" id="IPR018541">
    <property type="entry name" value="Ftsk_gamma"/>
</dbReference>
<organism evidence="2">
    <name type="scientific">Desulfomonile tiedjei</name>
    <dbReference type="NCBI Taxonomy" id="2358"/>
    <lineage>
        <taxon>Bacteria</taxon>
        <taxon>Pseudomonadati</taxon>
        <taxon>Thermodesulfobacteriota</taxon>
        <taxon>Desulfomonilia</taxon>
        <taxon>Desulfomonilales</taxon>
        <taxon>Desulfomonilaceae</taxon>
        <taxon>Desulfomonile</taxon>
    </lineage>
</organism>
<name>A0A7C4AR29_9BACT</name>
<evidence type="ECO:0000313" key="2">
    <source>
        <dbReference type="EMBL" id="HGH60383.1"/>
    </source>
</evidence>
<gene>
    <name evidence="2" type="ORF">ENV54_03685</name>
</gene>
<dbReference type="InterPro" id="IPR036390">
    <property type="entry name" value="WH_DNA-bd_sf"/>
</dbReference>
<proteinExistence type="predicted"/>
<comment type="caution">
    <text evidence="2">The sequence shown here is derived from an EMBL/GenBank/DDBJ whole genome shotgun (WGS) entry which is preliminary data.</text>
</comment>
<dbReference type="Gene3D" id="1.10.10.10">
    <property type="entry name" value="Winged helix-like DNA-binding domain superfamily/Winged helix DNA-binding domain"/>
    <property type="match status" value="1"/>
</dbReference>
<accession>A0A7C4AR29</accession>